<keyword evidence="2" id="KW-0012">Acyltransferase</keyword>
<dbReference type="Pfam" id="PF00583">
    <property type="entry name" value="Acetyltransf_1"/>
    <property type="match status" value="1"/>
</dbReference>
<dbReference type="SUPFAM" id="SSF55729">
    <property type="entry name" value="Acyl-CoA N-acyltransferases (Nat)"/>
    <property type="match status" value="1"/>
</dbReference>
<comment type="caution">
    <text evidence="4">The sequence shown here is derived from an EMBL/GenBank/DDBJ whole genome shotgun (WGS) entry which is preliminary data.</text>
</comment>
<proteinExistence type="predicted"/>
<dbReference type="InterPro" id="IPR050832">
    <property type="entry name" value="Bact_Acetyltransf"/>
</dbReference>
<gene>
    <name evidence="4" type="ORF">HNQ59_003275</name>
</gene>
<reference evidence="4 5" key="1">
    <citation type="submission" date="2020-08" db="EMBL/GenBank/DDBJ databases">
        <title>Genomic Encyclopedia of Type Strains, Phase IV (KMG-IV): sequencing the most valuable type-strain genomes for metagenomic binning, comparative biology and taxonomic classification.</title>
        <authorList>
            <person name="Goeker M."/>
        </authorList>
    </citation>
    <scope>NUCLEOTIDE SEQUENCE [LARGE SCALE GENOMIC DNA]</scope>
    <source>
        <strain evidence="4 5">DSM 27165</strain>
    </source>
</reference>
<dbReference type="EMBL" id="JACHHY010000022">
    <property type="protein sequence ID" value="MBB5019967.1"/>
    <property type="molecule type" value="Genomic_DNA"/>
</dbReference>
<evidence type="ECO:0000313" key="4">
    <source>
        <dbReference type="EMBL" id="MBB5019967.1"/>
    </source>
</evidence>
<dbReference type="InterPro" id="IPR016181">
    <property type="entry name" value="Acyl_CoA_acyltransferase"/>
</dbReference>
<dbReference type="PANTHER" id="PTHR43877">
    <property type="entry name" value="AMINOALKYLPHOSPHONATE N-ACETYLTRANSFERASE-RELATED-RELATED"/>
    <property type="match status" value="1"/>
</dbReference>
<dbReference type="AlphaFoldDB" id="A0A840MS45"/>
<dbReference type="Proteomes" id="UP000575898">
    <property type="component" value="Unassembled WGS sequence"/>
</dbReference>
<evidence type="ECO:0000256" key="1">
    <source>
        <dbReference type="ARBA" id="ARBA00022679"/>
    </source>
</evidence>
<dbReference type="InterPro" id="IPR000182">
    <property type="entry name" value="GNAT_dom"/>
</dbReference>
<accession>A0A840MS45</accession>
<dbReference type="RefSeq" id="WP_184041384.1">
    <property type="nucleotide sequence ID" value="NZ_JACHHY010000022.1"/>
</dbReference>
<sequence length="160" mass="17747">MPFIRPATPADATTFSEVAQAAKAHWGYPQQWLHVWRPQLTISAAQITQDCYHALQLGDQVIGLVGICFAHGQANLVDCWILPAYMGKGWGRLLIRAAAQSVQARGLTHVLIESDPYARGFYEHLGATLLGWVDRPVLGVDRKLPLLSLDLSKFEKESNQ</sequence>
<dbReference type="PROSITE" id="PS51186">
    <property type="entry name" value="GNAT"/>
    <property type="match status" value="1"/>
</dbReference>
<dbReference type="Gene3D" id="3.40.630.30">
    <property type="match status" value="1"/>
</dbReference>
<dbReference type="CDD" id="cd04301">
    <property type="entry name" value="NAT_SF"/>
    <property type="match status" value="1"/>
</dbReference>
<evidence type="ECO:0000313" key="5">
    <source>
        <dbReference type="Proteomes" id="UP000575898"/>
    </source>
</evidence>
<feature type="domain" description="N-acetyltransferase" evidence="3">
    <location>
        <begin position="2"/>
        <end position="147"/>
    </location>
</feature>
<protein>
    <submittedName>
        <fullName evidence="4">Ribosomal protein S18 acetylase RimI-like enzyme</fullName>
    </submittedName>
</protein>
<keyword evidence="4" id="KW-0687">Ribonucleoprotein</keyword>
<evidence type="ECO:0000259" key="3">
    <source>
        <dbReference type="PROSITE" id="PS51186"/>
    </source>
</evidence>
<evidence type="ECO:0000256" key="2">
    <source>
        <dbReference type="ARBA" id="ARBA00023315"/>
    </source>
</evidence>
<name>A0A840MS45_9PROT</name>
<dbReference type="GO" id="GO:0005840">
    <property type="term" value="C:ribosome"/>
    <property type="evidence" value="ECO:0007669"/>
    <property type="project" value="UniProtKB-KW"/>
</dbReference>
<keyword evidence="5" id="KW-1185">Reference proteome</keyword>
<keyword evidence="4" id="KW-0689">Ribosomal protein</keyword>
<dbReference type="GO" id="GO:0016747">
    <property type="term" value="F:acyltransferase activity, transferring groups other than amino-acyl groups"/>
    <property type="evidence" value="ECO:0007669"/>
    <property type="project" value="InterPro"/>
</dbReference>
<organism evidence="4 5">
    <name type="scientific">Chitinivorax tropicus</name>
    <dbReference type="NCBI Taxonomy" id="714531"/>
    <lineage>
        <taxon>Bacteria</taxon>
        <taxon>Pseudomonadati</taxon>
        <taxon>Pseudomonadota</taxon>
        <taxon>Betaproteobacteria</taxon>
        <taxon>Chitinivorax</taxon>
    </lineage>
</organism>
<keyword evidence="1" id="KW-0808">Transferase</keyword>